<feature type="compositionally biased region" description="Low complexity" evidence="4">
    <location>
        <begin position="1123"/>
        <end position="1132"/>
    </location>
</feature>
<feature type="region of interest" description="Disordered" evidence="4">
    <location>
        <begin position="22"/>
        <end position="58"/>
    </location>
</feature>
<reference evidence="7 8" key="1">
    <citation type="journal article" date="2023" name="Sci. Data">
        <title>Genome assembly of the Korean intertidal mud-creeper Batillaria attramentaria.</title>
        <authorList>
            <person name="Patra A.K."/>
            <person name="Ho P.T."/>
            <person name="Jun S."/>
            <person name="Lee S.J."/>
            <person name="Kim Y."/>
            <person name="Won Y.J."/>
        </authorList>
    </citation>
    <scope>NUCLEOTIDE SEQUENCE [LARGE SCALE GENOMIC DNA]</scope>
    <source>
        <strain evidence="7">Wonlab-2016</strain>
    </source>
</reference>
<accession>A0ABD0M5V9</accession>
<feature type="domain" description="Rap-GAP" evidence="5">
    <location>
        <begin position="629"/>
        <end position="846"/>
    </location>
</feature>
<sequence>MAQSQNELDTIRQRARQAVEYYKRQVNSASADTPSRGLHSASPHGTYQRQLDKDGGQVDHYERVGGQVQGQRSSMEDIMHSGVAPASSNSFYRAKMKAGIIDMRSSYNERIGSGNARQRSRTFHGPHHSGRTRTQTYAADPNRGKSAGSVRRDAQHQASQPKLSSPPSPPPPQTYHPQHHHNQHGTSSRVGGTRRNSRGLYRSNSNLEMDSMECIEDDLPLRREYGSTSSLDLLAANQDNYADVLKDFKNGNTPSQPKLRQLLREKAVNGTAEKEEDEGSDQGKSKGKSKNKDRKARAKSITGDSSASILKKLRGGSSKHDSTDLSSKSDDKCNEDSASEDRIRQKAFVHFDCQSIGVRLSKSGRTQTSPNFMKNTTTGASAASVKRNSYAVSSDKDIADTLVDDDEGDGKSNDIVLSCPFFRNEIGGESEHMVSLTRLTDYKHLPPPQTSNSSNNNSSSNQSSSAMSSSFVRHPACCGVAILDSSPSPSGQVLPPLVTHRGHVIEYVDHGAYYYRHFFYGYDHQNFFGNDENLGPVAVSVRREKLDPEERTNNLGKADFGTYQYRIICRTSELTTLRGAVIEDAVPSSGRLSSSRGVPMKDVLEMALGEVQLSCLKQALPGPKTAEQLLKLDEQGICTTYKVGIMYCRGGQSTEEEMYNNESSSPVLEEFLDLIGQKVRLKGFEKYRGGLDCKTDTTGLHSYYATFNNNEIMFHVSTILPFTPNNQQQLLRKRHIGNDIVTVVFQEPGAMPFSPRTVRSQFQHVFIIIKVSNPNTENTRYSIAVTRSKDVPPFGPPIPENGGFRKSPEFVDFLMAKIINAENAAHKSEKFRTMAQRTRQEYLKDLATNYVTNNTLDSGSKLSKFALGSGRKKEKTKQKVVPDMYAKGALVWNVQVEDMSSAVQMECMLAIAADTIVLVEAASKDVIFMVPCSTVIGWTLQASSIRLYFGQGECILLRPYYGDMEEMMEIIMRLKAVSQGTETVKMALKRNGLGQLGFHIQSEGIVTDVEPYGFAWEVGLRKGSRLVEICKVATITLSHDQIVDLLRTSAVVKVVVVPPLEDGTPRGFITLTSHLPFTSLVSLHTTLFFDQSHSLSHYPRANQRGSLSLPQLPITSTSTGHGYSDSTLSSGRGSDDGRGSSYYSHSRQESDIYGSSHGSHDGHLSSGDELHSRNGSHDSSDYSLTSVGRRGIGSSGRQPQVASRRVEANYHSMESSTPGTYLTSTESIYSAVSQHSNYPGQRRQFATMEYTPGSMPATGNIALELLKQTQNTKYLLGQEPPVSAQNSASTTPGLGQISEGAAYGGMAPPQAPPPGGAGVRQDGQRFTSRDDTYPRRKESSQVRKGYSGKKHLDSSPMSSNNSSPRSSSKNLSGMSSEESLNSRLRQQRGTSSVGSSHINFQEELKRLIDPDISESDLASLALRDFEVLWVDVKHFSSAFQSQSRPPPNRRGRRLQRTFSDESLHSTKGTITTASDISIGTDVIFTSALPSAAADTSTGSSDHTTSERLSPRAVLDANRPRNRRTVDGRHVPITDTTTVLDWSNLVNVATKAMESDERPARPPPHVVHADRHRAMAAAWVSMATTPEQRIKELETLVQKLQKELEKLNTLCPYPLDPALQTCVDTDSFCHTGAGAQRQTGRRNSGPASRQCATAGGIADCRSPAQALHRMVLQHHRSPVDSQKSRRFTLAAVPVPCLLTCSPGIVISQDHICALSYLGIVSAVCDLLSVEFTVWDLHCGSKQLIHVRKTQHSQ</sequence>
<feature type="region of interest" description="Disordered" evidence="4">
    <location>
        <begin position="1438"/>
        <end position="1466"/>
    </location>
</feature>
<dbReference type="PANTHER" id="PTHR15711">
    <property type="entry name" value="RAP GTPASE-ACTIVATING PROTEIN"/>
    <property type="match status" value="1"/>
</dbReference>
<dbReference type="Pfam" id="PF02145">
    <property type="entry name" value="Rap_GAP"/>
    <property type="match status" value="1"/>
</dbReference>
<feature type="compositionally biased region" description="Basic and acidic residues" evidence="4">
    <location>
        <begin position="318"/>
        <end position="339"/>
    </location>
</feature>
<feature type="compositionally biased region" description="Low complexity" evidence="4">
    <location>
        <begin position="1139"/>
        <end position="1157"/>
    </location>
</feature>
<protein>
    <recommendedName>
        <fullName evidence="9">Signal-induced proliferation-associated 1-like protein 2</fullName>
    </recommendedName>
</protein>
<feature type="domain" description="PDZ" evidence="6">
    <location>
        <begin position="985"/>
        <end position="1061"/>
    </location>
</feature>
<proteinExistence type="predicted"/>
<dbReference type="SMART" id="SM00228">
    <property type="entry name" value="PDZ"/>
    <property type="match status" value="1"/>
</dbReference>
<feature type="compositionally biased region" description="Polar residues" evidence="4">
    <location>
        <begin position="1283"/>
        <end position="1293"/>
    </location>
</feature>
<keyword evidence="1" id="KW-0343">GTPase activation</keyword>
<feature type="compositionally biased region" description="Basic and acidic residues" evidence="4">
    <location>
        <begin position="1327"/>
        <end position="1341"/>
    </location>
</feature>
<feature type="region of interest" description="Disordered" evidence="4">
    <location>
        <begin position="267"/>
        <end position="339"/>
    </location>
</feature>
<feature type="compositionally biased region" description="Basic and acidic residues" evidence="4">
    <location>
        <begin position="1158"/>
        <end position="1180"/>
    </location>
</feature>
<dbReference type="SUPFAM" id="SSF111347">
    <property type="entry name" value="Rap/Ran-GAP"/>
    <property type="match status" value="1"/>
</dbReference>
<dbReference type="CDD" id="cd06745">
    <property type="entry name" value="PDZ_SIPA1-like"/>
    <property type="match status" value="1"/>
</dbReference>
<evidence type="ECO:0000313" key="7">
    <source>
        <dbReference type="EMBL" id="KAK7506887.1"/>
    </source>
</evidence>
<dbReference type="InterPro" id="IPR021818">
    <property type="entry name" value="SIPA1L_C"/>
</dbReference>
<feature type="region of interest" description="Disordered" evidence="4">
    <location>
        <begin position="1491"/>
        <end position="1527"/>
    </location>
</feature>
<dbReference type="Gene3D" id="3.40.50.11210">
    <property type="entry name" value="Rap/Ran-GAP"/>
    <property type="match status" value="1"/>
</dbReference>
<keyword evidence="3" id="KW-0175">Coiled coil</keyword>
<feature type="compositionally biased region" description="Basic residues" evidence="4">
    <location>
        <begin position="118"/>
        <end position="131"/>
    </location>
</feature>
<dbReference type="FunFam" id="3.40.50.11210:FF:000002">
    <property type="entry name" value="Signal-induced proliferation-associated 1-like protein 1"/>
    <property type="match status" value="1"/>
</dbReference>
<dbReference type="SUPFAM" id="SSF50156">
    <property type="entry name" value="PDZ domain-like"/>
    <property type="match status" value="1"/>
</dbReference>
<keyword evidence="2" id="KW-0597">Phosphoprotein</keyword>
<feature type="region of interest" description="Disordered" evidence="4">
    <location>
        <begin position="1279"/>
        <end position="1397"/>
    </location>
</feature>
<dbReference type="InterPro" id="IPR035974">
    <property type="entry name" value="Rap/Ran-GAP_sf"/>
</dbReference>
<dbReference type="InterPro" id="IPR036034">
    <property type="entry name" value="PDZ_sf"/>
</dbReference>
<dbReference type="Proteomes" id="UP001519460">
    <property type="component" value="Unassembled WGS sequence"/>
</dbReference>
<dbReference type="PROSITE" id="PS50106">
    <property type="entry name" value="PDZ"/>
    <property type="match status" value="1"/>
</dbReference>
<evidence type="ECO:0000259" key="6">
    <source>
        <dbReference type="PROSITE" id="PS50106"/>
    </source>
</evidence>
<feature type="compositionally biased region" description="Basic residues" evidence="4">
    <location>
        <begin position="285"/>
        <end position="298"/>
    </location>
</feature>
<feature type="compositionally biased region" description="Polar residues" evidence="4">
    <location>
        <begin position="1212"/>
        <end position="1221"/>
    </location>
</feature>
<evidence type="ECO:0000313" key="8">
    <source>
        <dbReference type="Proteomes" id="UP001519460"/>
    </source>
</evidence>
<dbReference type="Pfam" id="PF11881">
    <property type="entry name" value="SPAR_C"/>
    <property type="match status" value="1"/>
</dbReference>
<dbReference type="PROSITE" id="PS50085">
    <property type="entry name" value="RAPGAP"/>
    <property type="match status" value="1"/>
</dbReference>
<dbReference type="EMBL" id="JACVVK020000005">
    <property type="protein sequence ID" value="KAK7506887.1"/>
    <property type="molecule type" value="Genomic_DNA"/>
</dbReference>
<evidence type="ECO:0008006" key="9">
    <source>
        <dbReference type="Google" id="ProtNLM"/>
    </source>
</evidence>
<name>A0ABD0M5V9_9CAEN</name>
<feature type="compositionally biased region" description="Pro residues" evidence="4">
    <location>
        <begin position="164"/>
        <end position="174"/>
    </location>
</feature>
<feature type="region of interest" description="Disordered" evidence="4">
    <location>
        <begin position="442"/>
        <end position="466"/>
    </location>
</feature>
<evidence type="ECO:0000256" key="3">
    <source>
        <dbReference type="ARBA" id="ARBA00023054"/>
    </source>
</evidence>
<evidence type="ECO:0000256" key="1">
    <source>
        <dbReference type="ARBA" id="ARBA00022468"/>
    </source>
</evidence>
<evidence type="ECO:0000256" key="2">
    <source>
        <dbReference type="ARBA" id="ARBA00022553"/>
    </source>
</evidence>
<feature type="compositionally biased region" description="Polar residues" evidence="4">
    <location>
        <begin position="1106"/>
        <end position="1121"/>
    </location>
</feature>
<keyword evidence="8" id="KW-1185">Reference proteome</keyword>
<organism evidence="7 8">
    <name type="scientific">Batillaria attramentaria</name>
    <dbReference type="NCBI Taxonomy" id="370345"/>
    <lineage>
        <taxon>Eukaryota</taxon>
        <taxon>Metazoa</taxon>
        <taxon>Spiralia</taxon>
        <taxon>Lophotrochozoa</taxon>
        <taxon>Mollusca</taxon>
        <taxon>Gastropoda</taxon>
        <taxon>Caenogastropoda</taxon>
        <taxon>Sorbeoconcha</taxon>
        <taxon>Cerithioidea</taxon>
        <taxon>Batillariidae</taxon>
        <taxon>Batillaria</taxon>
    </lineage>
</organism>
<dbReference type="InterPro" id="IPR000331">
    <property type="entry name" value="Rap/Ran_GAP_dom"/>
</dbReference>
<gene>
    <name evidence="7" type="ORF">BaRGS_00001738</name>
</gene>
<feature type="compositionally biased region" description="Polar residues" evidence="4">
    <location>
        <begin position="1373"/>
        <end position="1397"/>
    </location>
</feature>
<dbReference type="Gene3D" id="2.30.42.10">
    <property type="match status" value="1"/>
</dbReference>
<dbReference type="GO" id="GO:0005096">
    <property type="term" value="F:GTPase activator activity"/>
    <property type="evidence" value="ECO:0007669"/>
    <property type="project" value="UniProtKB-KW"/>
</dbReference>
<feature type="region of interest" description="Disordered" evidence="4">
    <location>
        <begin position="1106"/>
        <end position="1221"/>
    </location>
</feature>
<comment type="caution">
    <text evidence="7">The sequence shown here is derived from an EMBL/GenBank/DDBJ whole genome shotgun (WGS) entry which is preliminary data.</text>
</comment>
<feature type="compositionally biased region" description="Low complexity" evidence="4">
    <location>
        <begin position="451"/>
        <end position="466"/>
    </location>
</feature>
<feature type="compositionally biased region" description="Low complexity" evidence="4">
    <location>
        <begin position="1354"/>
        <end position="1372"/>
    </location>
</feature>
<dbReference type="Pfam" id="PF21022">
    <property type="entry name" value="Rap-GAP_dimer"/>
    <property type="match status" value="1"/>
</dbReference>
<dbReference type="InterPro" id="IPR050989">
    <property type="entry name" value="Rap1_Ran_GAP"/>
</dbReference>
<evidence type="ECO:0000256" key="4">
    <source>
        <dbReference type="SAM" id="MobiDB-lite"/>
    </source>
</evidence>
<dbReference type="Pfam" id="PF00595">
    <property type="entry name" value="PDZ"/>
    <property type="match status" value="1"/>
</dbReference>
<feature type="region of interest" description="Disordered" evidence="4">
    <location>
        <begin position="113"/>
        <end position="205"/>
    </location>
</feature>
<dbReference type="InterPro" id="IPR001478">
    <property type="entry name" value="PDZ"/>
</dbReference>
<feature type="compositionally biased region" description="Low complexity" evidence="4">
    <location>
        <begin position="1491"/>
        <end position="1502"/>
    </location>
</feature>
<evidence type="ECO:0000259" key="5">
    <source>
        <dbReference type="PROSITE" id="PS50085"/>
    </source>
</evidence>
<dbReference type="PANTHER" id="PTHR15711:SF22">
    <property type="entry name" value="RAP-GAP DOMAIN-CONTAINING PROTEIN"/>
    <property type="match status" value="1"/>
</dbReference>